<dbReference type="PANTHER" id="PTHR46774">
    <property type="entry name" value="CHROMATIN MODIFICATION-RELATED PROTEIN EAF1 A-RELATED"/>
    <property type="match status" value="1"/>
</dbReference>
<name>A0AAQ3N9C3_VIGMU</name>
<dbReference type="InterPro" id="IPR044798">
    <property type="entry name" value="EAF1A/B"/>
</dbReference>
<dbReference type="GO" id="GO:0035267">
    <property type="term" value="C:NuA4 histone acetyltransferase complex"/>
    <property type="evidence" value="ECO:0007669"/>
    <property type="project" value="InterPro"/>
</dbReference>
<dbReference type="Proteomes" id="UP001374535">
    <property type="component" value="Chromosome 6"/>
</dbReference>
<gene>
    <name evidence="2" type="ORF">V8G54_019076</name>
</gene>
<dbReference type="PANTHER" id="PTHR46774:SF3">
    <property type="entry name" value="CHROMATIN MODIFICATION-RELATED PROTEIN EAF1 A-RELATED"/>
    <property type="match status" value="1"/>
</dbReference>
<dbReference type="AlphaFoldDB" id="A0AAQ3N9C3"/>
<protein>
    <submittedName>
        <fullName evidence="2">Uncharacterized protein</fullName>
    </submittedName>
</protein>
<feature type="compositionally biased region" description="Polar residues" evidence="1">
    <location>
        <begin position="1"/>
        <end position="18"/>
    </location>
</feature>
<organism evidence="2 3">
    <name type="scientific">Vigna mungo</name>
    <name type="common">Black gram</name>
    <name type="synonym">Phaseolus mungo</name>
    <dbReference type="NCBI Taxonomy" id="3915"/>
    <lineage>
        <taxon>Eukaryota</taxon>
        <taxon>Viridiplantae</taxon>
        <taxon>Streptophyta</taxon>
        <taxon>Embryophyta</taxon>
        <taxon>Tracheophyta</taxon>
        <taxon>Spermatophyta</taxon>
        <taxon>Magnoliopsida</taxon>
        <taxon>eudicotyledons</taxon>
        <taxon>Gunneridae</taxon>
        <taxon>Pentapetalae</taxon>
        <taxon>rosids</taxon>
        <taxon>fabids</taxon>
        <taxon>Fabales</taxon>
        <taxon>Fabaceae</taxon>
        <taxon>Papilionoideae</taxon>
        <taxon>50 kb inversion clade</taxon>
        <taxon>NPAAA clade</taxon>
        <taxon>indigoferoid/millettioid clade</taxon>
        <taxon>Phaseoleae</taxon>
        <taxon>Vigna</taxon>
    </lineage>
</organism>
<evidence type="ECO:0000313" key="2">
    <source>
        <dbReference type="EMBL" id="WVZ05730.1"/>
    </source>
</evidence>
<evidence type="ECO:0000313" key="3">
    <source>
        <dbReference type="Proteomes" id="UP001374535"/>
    </source>
</evidence>
<evidence type="ECO:0000256" key="1">
    <source>
        <dbReference type="SAM" id="MobiDB-lite"/>
    </source>
</evidence>
<accession>A0AAQ3N9C3</accession>
<sequence length="182" mass="20308">MCSNSKNIGANGNTMEQTSEFEKKQNLTGYEVVKEGINTNTGESGATSNNEHATAYVNHSGSGNMVKTEENIHTNGSCMQNKERLWKITAAAQLSQQASFASRLRFEKQSKHIGVKVLCHNMAKAVMQFWNSIEHHLLNDDRNCVDGSVSSLNIDSSEASRDKRSYCEMVLVIYFVLLLSYF</sequence>
<dbReference type="EMBL" id="CP144695">
    <property type="protein sequence ID" value="WVZ05730.1"/>
    <property type="molecule type" value="Genomic_DNA"/>
</dbReference>
<keyword evidence="3" id="KW-1185">Reference proteome</keyword>
<proteinExistence type="predicted"/>
<reference evidence="2 3" key="1">
    <citation type="journal article" date="2023" name="Life. Sci Alliance">
        <title>Evolutionary insights into 3D genome organization and epigenetic landscape of Vigna mungo.</title>
        <authorList>
            <person name="Junaid A."/>
            <person name="Singh B."/>
            <person name="Bhatia S."/>
        </authorList>
    </citation>
    <scope>NUCLEOTIDE SEQUENCE [LARGE SCALE GENOMIC DNA]</scope>
    <source>
        <strain evidence="2">Urdbean</strain>
    </source>
</reference>
<feature type="region of interest" description="Disordered" evidence="1">
    <location>
        <begin position="1"/>
        <end position="23"/>
    </location>
</feature>